<proteinExistence type="predicted"/>
<reference evidence="2 3" key="1">
    <citation type="journal article" date="2015" name="Sci. Rep.">
        <title>Genome of the facultative scuticociliatosis pathogen Pseudocohnilembus persalinus provides insight into its virulence through horizontal gene transfer.</title>
        <authorList>
            <person name="Xiong J."/>
            <person name="Wang G."/>
            <person name="Cheng J."/>
            <person name="Tian M."/>
            <person name="Pan X."/>
            <person name="Warren A."/>
            <person name="Jiang C."/>
            <person name="Yuan D."/>
            <person name="Miao W."/>
        </authorList>
    </citation>
    <scope>NUCLEOTIDE SEQUENCE [LARGE SCALE GENOMIC DNA]</scope>
    <source>
        <strain evidence="2">36N120E</strain>
    </source>
</reference>
<evidence type="ECO:0000256" key="1">
    <source>
        <dbReference type="SAM" id="MobiDB-lite"/>
    </source>
</evidence>
<feature type="compositionally biased region" description="Polar residues" evidence="1">
    <location>
        <begin position="16"/>
        <end position="34"/>
    </location>
</feature>
<accession>A0A0V0QRA4</accession>
<dbReference type="InParanoid" id="A0A0V0QRA4"/>
<dbReference type="Proteomes" id="UP000054937">
    <property type="component" value="Unassembled WGS sequence"/>
</dbReference>
<evidence type="ECO:0000313" key="2">
    <source>
        <dbReference type="EMBL" id="KRX04846.1"/>
    </source>
</evidence>
<feature type="region of interest" description="Disordered" evidence="1">
    <location>
        <begin position="1"/>
        <end position="72"/>
    </location>
</feature>
<comment type="caution">
    <text evidence="2">The sequence shown here is derived from an EMBL/GenBank/DDBJ whole genome shotgun (WGS) entry which is preliminary data.</text>
</comment>
<feature type="compositionally biased region" description="Polar residues" evidence="1">
    <location>
        <begin position="43"/>
        <end position="70"/>
    </location>
</feature>
<protein>
    <submittedName>
        <fullName evidence="2">Uncharacterized protein</fullName>
    </submittedName>
</protein>
<name>A0A0V0QRA4_PSEPJ</name>
<dbReference type="AlphaFoldDB" id="A0A0V0QRA4"/>
<gene>
    <name evidence="2" type="ORF">PPERSA_06480</name>
</gene>
<evidence type="ECO:0000313" key="3">
    <source>
        <dbReference type="Proteomes" id="UP000054937"/>
    </source>
</evidence>
<sequence>MSNQNKYLEDGHQKFNSESNNSNHNGKTQNQQQDIDLLKRESYNQSNDNPSSSKQYQSEVINSDRTQYNSLPLDRKISDYRYDANIKPKKSILKQSKSFTDMSNYMLQPRVDQFGNPINEQKKQHIVINQEVEEYQVENWKDFNQDMSQERDCCTCTLI</sequence>
<organism evidence="2 3">
    <name type="scientific">Pseudocohnilembus persalinus</name>
    <name type="common">Ciliate</name>
    <dbReference type="NCBI Taxonomy" id="266149"/>
    <lineage>
        <taxon>Eukaryota</taxon>
        <taxon>Sar</taxon>
        <taxon>Alveolata</taxon>
        <taxon>Ciliophora</taxon>
        <taxon>Intramacronucleata</taxon>
        <taxon>Oligohymenophorea</taxon>
        <taxon>Scuticociliatia</taxon>
        <taxon>Philasterida</taxon>
        <taxon>Pseudocohnilembidae</taxon>
        <taxon>Pseudocohnilembus</taxon>
    </lineage>
</organism>
<dbReference type="OrthoDB" id="286361at2759"/>
<keyword evidence="3" id="KW-1185">Reference proteome</keyword>
<dbReference type="EMBL" id="LDAU01000110">
    <property type="protein sequence ID" value="KRX04846.1"/>
    <property type="molecule type" value="Genomic_DNA"/>
</dbReference>